<dbReference type="InterPro" id="IPR036909">
    <property type="entry name" value="Cyt_c-like_dom_sf"/>
</dbReference>
<dbReference type="Pfam" id="PF14715">
    <property type="entry name" value="FixP_N"/>
    <property type="match status" value="1"/>
</dbReference>
<evidence type="ECO:0000256" key="7">
    <source>
        <dbReference type="SAM" id="Phobius"/>
    </source>
</evidence>
<keyword evidence="2 6" id="KW-0349">Heme</keyword>
<comment type="caution">
    <text evidence="9">The sequence shown here is derived from an EMBL/GenBank/DDBJ whole genome shotgun (WGS) entry which is preliminary data.</text>
</comment>
<keyword evidence="7" id="KW-0812">Transmembrane</keyword>
<evidence type="ECO:0000256" key="3">
    <source>
        <dbReference type="ARBA" id="ARBA00022723"/>
    </source>
</evidence>
<gene>
    <name evidence="9" type="ORF">FRY74_02160</name>
</gene>
<dbReference type="InterPro" id="IPR050597">
    <property type="entry name" value="Cytochrome_c_Oxidase_Subunit"/>
</dbReference>
<dbReference type="SUPFAM" id="SSF46626">
    <property type="entry name" value="Cytochrome c"/>
    <property type="match status" value="1"/>
</dbReference>
<sequence>MSDDKKLVDEVLGENLLDHDYDGIMELDNNLPPWWLYMFYGTIIFAVIYSMYFFGMGDFKQQDELNNEIAVAEAQIAKFKEKNGPSIDENSAVLLTDAAQLKDGEEIYSKNCVACHAANGGGGVGPNFTDDAWIHGNTINDLFKTIKYGVPEKGMIPWESQLNPEQIQNVASYILTEFKGKNVEGGKEPQGEKM</sequence>
<name>A0A5C6RYY6_9FLAO</name>
<dbReference type="InterPro" id="IPR008168">
    <property type="entry name" value="Cyt_C_IC"/>
</dbReference>
<dbReference type="PANTHER" id="PTHR33751">
    <property type="entry name" value="CBB3-TYPE CYTOCHROME C OXIDASE SUBUNIT FIXP"/>
    <property type="match status" value="1"/>
</dbReference>
<feature type="domain" description="Cytochrome c" evidence="8">
    <location>
        <begin position="99"/>
        <end position="178"/>
    </location>
</feature>
<feature type="transmembrane region" description="Helical" evidence="7">
    <location>
        <begin position="34"/>
        <end position="54"/>
    </location>
</feature>
<keyword evidence="5 6" id="KW-0408">Iron</keyword>
<dbReference type="Gene3D" id="6.10.280.130">
    <property type="match status" value="1"/>
</dbReference>
<accession>A0A5C6RYY6</accession>
<dbReference type="Pfam" id="PF13442">
    <property type="entry name" value="Cytochrome_CBB3"/>
    <property type="match status" value="1"/>
</dbReference>
<dbReference type="PANTHER" id="PTHR33751:SF1">
    <property type="entry name" value="CBB3-TYPE CYTOCHROME C OXIDASE SUBUNIT FIXP"/>
    <property type="match status" value="1"/>
</dbReference>
<proteinExistence type="predicted"/>
<evidence type="ECO:0000256" key="5">
    <source>
        <dbReference type="ARBA" id="ARBA00023004"/>
    </source>
</evidence>
<reference evidence="9 10" key="1">
    <citation type="submission" date="2019-08" db="EMBL/GenBank/DDBJ databases">
        <title>Genome of Vicingus serpentipes NCIMB 15042.</title>
        <authorList>
            <person name="Bowman J.P."/>
        </authorList>
    </citation>
    <scope>NUCLEOTIDE SEQUENCE [LARGE SCALE GENOMIC DNA]</scope>
    <source>
        <strain evidence="9 10">NCIMB 15042</strain>
    </source>
</reference>
<evidence type="ECO:0000313" key="9">
    <source>
        <dbReference type="EMBL" id="TXB67009.1"/>
    </source>
</evidence>
<keyword evidence="4" id="KW-0249">Electron transport</keyword>
<keyword evidence="1" id="KW-0813">Transport</keyword>
<dbReference type="GO" id="GO:0020037">
    <property type="term" value="F:heme binding"/>
    <property type="evidence" value="ECO:0007669"/>
    <property type="project" value="InterPro"/>
</dbReference>
<evidence type="ECO:0000313" key="10">
    <source>
        <dbReference type="Proteomes" id="UP000321721"/>
    </source>
</evidence>
<dbReference type="RefSeq" id="WP_147098155.1">
    <property type="nucleotide sequence ID" value="NZ_VOOS01000001.1"/>
</dbReference>
<dbReference type="Gene3D" id="1.10.760.10">
    <property type="entry name" value="Cytochrome c-like domain"/>
    <property type="match status" value="1"/>
</dbReference>
<keyword evidence="7" id="KW-1133">Transmembrane helix</keyword>
<dbReference type="InterPro" id="IPR009056">
    <property type="entry name" value="Cyt_c-like_dom"/>
</dbReference>
<dbReference type="InterPro" id="IPR038414">
    <property type="entry name" value="CcoP_N_sf"/>
</dbReference>
<dbReference type="GO" id="GO:0005506">
    <property type="term" value="F:iron ion binding"/>
    <property type="evidence" value="ECO:0007669"/>
    <property type="project" value="InterPro"/>
</dbReference>
<evidence type="ECO:0000259" key="8">
    <source>
        <dbReference type="PROSITE" id="PS51007"/>
    </source>
</evidence>
<organism evidence="9 10">
    <name type="scientific">Vicingus serpentipes</name>
    <dbReference type="NCBI Taxonomy" id="1926625"/>
    <lineage>
        <taxon>Bacteria</taxon>
        <taxon>Pseudomonadati</taxon>
        <taxon>Bacteroidota</taxon>
        <taxon>Flavobacteriia</taxon>
        <taxon>Flavobacteriales</taxon>
        <taxon>Vicingaceae</taxon>
        <taxon>Vicingus</taxon>
    </lineage>
</organism>
<evidence type="ECO:0000256" key="2">
    <source>
        <dbReference type="ARBA" id="ARBA00022617"/>
    </source>
</evidence>
<dbReference type="GO" id="GO:0009055">
    <property type="term" value="F:electron transfer activity"/>
    <property type="evidence" value="ECO:0007669"/>
    <property type="project" value="InterPro"/>
</dbReference>
<keyword evidence="10" id="KW-1185">Reference proteome</keyword>
<dbReference type="PRINTS" id="PR00605">
    <property type="entry name" value="CYTCHROMECIC"/>
</dbReference>
<dbReference type="OrthoDB" id="9811281at2"/>
<keyword evidence="3 6" id="KW-0479">Metal-binding</keyword>
<keyword evidence="7" id="KW-0472">Membrane</keyword>
<protein>
    <submittedName>
        <fullName evidence="9">C-type cytochrome</fullName>
    </submittedName>
</protein>
<dbReference type="Proteomes" id="UP000321721">
    <property type="component" value="Unassembled WGS sequence"/>
</dbReference>
<dbReference type="InterPro" id="IPR032858">
    <property type="entry name" value="CcoP_N"/>
</dbReference>
<dbReference type="EMBL" id="VOOS01000001">
    <property type="protein sequence ID" value="TXB67009.1"/>
    <property type="molecule type" value="Genomic_DNA"/>
</dbReference>
<evidence type="ECO:0000256" key="4">
    <source>
        <dbReference type="ARBA" id="ARBA00022982"/>
    </source>
</evidence>
<evidence type="ECO:0000256" key="6">
    <source>
        <dbReference type="PROSITE-ProRule" id="PRU00433"/>
    </source>
</evidence>
<evidence type="ECO:0000256" key="1">
    <source>
        <dbReference type="ARBA" id="ARBA00022448"/>
    </source>
</evidence>
<dbReference type="AlphaFoldDB" id="A0A5C6RYY6"/>
<dbReference type="PROSITE" id="PS51007">
    <property type="entry name" value="CYTC"/>
    <property type="match status" value="1"/>
</dbReference>